<reference evidence="3 4" key="1">
    <citation type="submission" date="2016-10" db="EMBL/GenBank/DDBJ databases">
        <title>Rodentibacter gen. nov. and new species.</title>
        <authorList>
            <person name="Christensen H."/>
        </authorList>
    </citation>
    <scope>NUCLEOTIDE SEQUENCE [LARGE SCALE GENOMIC DNA]</scope>
    <source>
        <strain evidence="4">ppn416</strain>
    </source>
</reference>
<dbReference type="AlphaFoldDB" id="A0A1V3J4F1"/>
<dbReference type="Pfam" id="PF00691">
    <property type="entry name" value="OmpA"/>
    <property type="match status" value="1"/>
</dbReference>
<dbReference type="PANTHER" id="PTHR30329">
    <property type="entry name" value="STATOR ELEMENT OF FLAGELLAR MOTOR COMPLEX"/>
    <property type="match status" value="1"/>
</dbReference>
<evidence type="ECO:0000256" key="1">
    <source>
        <dbReference type="PROSITE-ProRule" id="PRU00473"/>
    </source>
</evidence>
<dbReference type="CDD" id="cd07185">
    <property type="entry name" value="OmpA_C-like"/>
    <property type="match status" value="1"/>
</dbReference>
<dbReference type="Gene3D" id="3.30.1330.60">
    <property type="entry name" value="OmpA-like domain"/>
    <property type="match status" value="1"/>
</dbReference>
<name>A0A1V3J4F1_9PAST</name>
<organism evidence="3 4">
    <name type="scientific">Rodentibacter genomosp. 1</name>
    <dbReference type="NCBI Taxonomy" id="1908264"/>
    <lineage>
        <taxon>Bacteria</taxon>
        <taxon>Pseudomonadati</taxon>
        <taxon>Pseudomonadota</taxon>
        <taxon>Gammaproteobacteria</taxon>
        <taxon>Pasteurellales</taxon>
        <taxon>Pasteurellaceae</taxon>
        <taxon>Rodentibacter</taxon>
    </lineage>
</organism>
<dbReference type="InterPro" id="IPR050330">
    <property type="entry name" value="Bact_OuterMem_StrucFunc"/>
</dbReference>
<gene>
    <name evidence="3" type="ORF">BKK54_06870</name>
</gene>
<protein>
    <recommendedName>
        <fullName evidence="2">OmpA-like domain-containing protein</fullName>
    </recommendedName>
</protein>
<dbReference type="PROSITE" id="PS51123">
    <property type="entry name" value="OMPA_2"/>
    <property type="match status" value="1"/>
</dbReference>
<dbReference type="InterPro" id="IPR036737">
    <property type="entry name" value="OmpA-like_sf"/>
</dbReference>
<dbReference type="SUPFAM" id="SSF103088">
    <property type="entry name" value="OmpA-like"/>
    <property type="match status" value="1"/>
</dbReference>
<keyword evidence="1" id="KW-0472">Membrane</keyword>
<dbReference type="Proteomes" id="UP000188481">
    <property type="component" value="Unassembled WGS sequence"/>
</dbReference>
<evidence type="ECO:0000259" key="2">
    <source>
        <dbReference type="PROSITE" id="PS51123"/>
    </source>
</evidence>
<accession>A0A1V3J4F1</accession>
<keyword evidence="4" id="KW-1185">Reference proteome</keyword>
<dbReference type="STRING" id="1908264.BKK54_06870"/>
<evidence type="ECO:0000313" key="3">
    <source>
        <dbReference type="EMBL" id="OOF49912.1"/>
    </source>
</evidence>
<sequence length="293" mass="31752">MKKPLLGLAVVLAVTGCATQRGDNQPLEVWQNFSESKINASQINEDKSLAVFYRQNDVNGPAVNIYVNGDYQASLLPNAYTSTMVCAGKSLFSSSFTSSSKFGNRTAGMQYNLPATKVSYIKVGQAANGKLTFTQMDAAIAEQEIAKLPRENQTLSRVATKDCNQPKLLETAVLDADALFAFNKSEYKDMLPKSKQRISEFAQKVNQMPGVASMTVIGHADPVGSAAYNKTLSQKRAESVKLSLQRSGVKVPISAEGYGSSAPIVTNCDQFKGAERNKCNLPNRRVEIAVYGN</sequence>
<dbReference type="GO" id="GO:0016020">
    <property type="term" value="C:membrane"/>
    <property type="evidence" value="ECO:0007669"/>
    <property type="project" value="UniProtKB-UniRule"/>
</dbReference>
<proteinExistence type="predicted"/>
<dbReference type="PROSITE" id="PS51257">
    <property type="entry name" value="PROKAR_LIPOPROTEIN"/>
    <property type="match status" value="1"/>
</dbReference>
<feature type="domain" description="OmpA-like" evidence="2">
    <location>
        <begin position="167"/>
        <end position="293"/>
    </location>
</feature>
<dbReference type="PANTHER" id="PTHR30329:SF21">
    <property type="entry name" value="LIPOPROTEIN YIAD-RELATED"/>
    <property type="match status" value="1"/>
</dbReference>
<dbReference type="EMBL" id="MLHN01000011">
    <property type="protein sequence ID" value="OOF49912.1"/>
    <property type="molecule type" value="Genomic_DNA"/>
</dbReference>
<dbReference type="InterPro" id="IPR006665">
    <property type="entry name" value="OmpA-like"/>
</dbReference>
<evidence type="ECO:0000313" key="4">
    <source>
        <dbReference type="Proteomes" id="UP000188481"/>
    </source>
</evidence>
<dbReference type="RefSeq" id="WP_077542400.1">
    <property type="nucleotide sequence ID" value="NZ_MLHN01000011.1"/>
</dbReference>
<comment type="caution">
    <text evidence="3">The sequence shown here is derived from an EMBL/GenBank/DDBJ whole genome shotgun (WGS) entry which is preliminary data.</text>
</comment>